<keyword evidence="4" id="KW-1185">Reference proteome</keyword>
<dbReference type="InterPro" id="IPR029071">
    <property type="entry name" value="Ubiquitin-like_domsf"/>
</dbReference>
<organism evidence="3">
    <name type="scientific">Notodromas monacha</name>
    <dbReference type="NCBI Taxonomy" id="399045"/>
    <lineage>
        <taxon>Eukaryota</taxon>
        <taxon>Metazoa</taxon>
        <taxon>Ecdysozoa</taxon>
        <taxon>Arthropoda</taxon>
        <taxon>Crustacea</taxon>
        <taxon>Oligostraca</taxon>
        <taxon>Ostracoda</taxon>
        <taxon>Podocopa</taxon>
        <taxon>Podocopida</taxon>
        <taxon>Cypridocopina</taxon>
        <taxon>Cypridoidea</taxon>
        <taxon>Cyprididae</taxon>
        <taxon>Notodromas</taxon>
    </lineage>
</organism>
<evidence type="ECO:0000313" key="3">
    <source>
        <dbReference type="EMBL" id="CAD7282529.1"/>
    </source>
</evidence>
<evidence type="ECO:0000259" key="2">
    <source>
        <dbReference type="Pfam" id="PF18036"/>
    </source>
</evidence>
<reference evidence="3" key="1">
    <citation type="submission" date="2020-11" db="EMBL/GenBank/DDBJ databases">
        <authorList>
            <person name="Tran Van P."/>
        </authorList>
    </citation>
    <scope>NUCLEOTIDE SEQUENCE</scope>
</reference>
<feature type="transmembrane region" description="Helical" evidence="1">
    <location>
        <begin position="222"/>
        <end position="241"/>
    </location>
</feature>
<name>A0A7R9BYM7_9CRUS</name>
<feature type="transmembrane region" description="Helical" evidence="1">
    <location>
        <begin position="301"/>
        <end position="322"/>
    </location>
</feature>
<dbReference type="AlphaFoldDB" id="A0A7R9BYM7"/>
<feature type="transmembrane region" description="Helical" evidence="1">
    <location>
        <begin position="247"/>
        <end position="266"/>
    </location>
</feature>
<keyword evidence="1" id="KW-1133">Transmembrane helix</keyword>
<sequence>MSEYSASEMCDEAELSHREAMANIFKSISDILARDPLLRNIGIPAEQLTSEEVESLIALERGQAMRITVERADNTSFRVIVRENAHVADLKRAIKRFVNLEQTRKNGRPPSLSWKHVWRVNWICFDKVRLKNNHDKLKDLGIVNRSHVDPFVSSLNFCFVLGTRSVCRRECSVSLLRKVFAMDAVSVVENVAVVLTVATFFMGVPTALNILEKKRADPGEIIGFTIGIAQSIAWGHVGYWAQSYFVTLQTFGFLINGTCMLIYFIYAVDKSIVVKHTASLLAMHLGLTYFALNIAPSAEWAFGGILAFAMVLNAVCTGMPLLSINEVKRHRCTYPMGMNLRNSILLLLLTFAWGLHGFLSGDLGSFIFNIFMTSAWAVMVYYNLIFPFEPPSGLKKKVPGFTLKRVATSIKDFGDKMSNFTLEDFGGFGEEKND</sequence>
<feature type="transmembrane region" description="Helical" evidence="1">
    <location>
        <begin position="278"/>
        <end position="295"/>
    </location>
</feature>
<dbReference type="InterPro" id="IPR040610">
    <property type="entry name" value="SNRNP25_ubiquitin"/>
</dbReference>
<dbReference type="OrthoDB" id="72819at2759"/>
<gene>
    <name evidence="3" type="ORF">NMOB1V02_LOCUS10151</name>
</gene>
<dbReference type="Proteomes" id="UP000678499">
    <property type="component" value="Unassembled WGS sequence"/>
</dbReference>
<dbReference type="PANTHER" id="PTHR14942:SF0">
    <property type="entry name" value="U11_U12 SMALL NUCLEAR RIBONUCLEOPROTEIN 25 KDA PROTEIN"/>
    <property type="match status" value="1"/>
</dbReference>
<dbReference type="Pfam" id="PF18036">
    <property type="entry name" value="Ubiquitin_4"/>
    <property type="match status" value="1"/>
</dbReference>
<dbReference type="Gene3D" id="3.10.20.90">
    <property type="entry name" value="Phosphatidylinositol 3-kinase Catalytic Subunit, Chain A, domain 1"/>
    <property type="match status" value="1"/>
</dbReference>
<feature type="domain" description="SNRNP25 ubiquitin-like" evidence="2">
    <location>
        <begin position="65"/>
        <end position="148"/>
    </location>
</feature>
<evidence type="ECO:0000313" key="4">
    <source>
        <dbReference type="Proteomes" id="UP000678499"/>
    </source>
</evidence>
<feature type="transmembrane region" description="Helical" evidence="1">
    <location>
        <begin position="343"/>
        <end position="360"/>
    </location>
</feature>
<dbReference type="EMBL" id="OA885978">
    <property type="protein sequence ID" value="CAD7282529.1"/>
    <property type="molecule type" value="Genomic_DNA"/>
</dbReference>
<accession>A0A7R9BYM7</accession>
<proteinExistence type="predicted"/>
<dbReference type="GO" id="GO:0000398">
    <property type="term" value="P:mRNA splicing, via spliceosome"/>
    <property type="evidence" value="ECO:0007669"/>
    <property type="project" value="InterPro"/>
</dbReference>
<protein>
    <recommendedName>
        <fullName evidence="2">SNRNP25 ubiquitin-like domain-containing protein</fullName>
    </recommendedName>
</protein>
<keyword evidence="1" id="KW-0812">Transmembrane</keyword>
<feature type="transmembrane region" description="Helical" evidence="1">
    <location>
        <begin position="366"/>
        <end position="386"/>
    </location>
</feature>
<dbReference type="CDD" id="cd17058">
    <property type="entry name" value="Ubl_SNRNP25"/>
    <property type="match status" value="1"/>
</dbReference>
<dbReference type="EMBL" id="CAJPEX010003941">
    <property type="protein sequence ID" value="CAG0922681.1"/>
    <property type="molecule type" value="Genomic_DNA"/>
</dbReference>
<dbReference type="PANTHER" id="PTHR14942">
    <property type="entry name" value="U11/U12 SMALL NUCLEAR RIBONUCLEOPROTEIN 25 KDA PROTEIN"/>
    <property type="match status" value="1"/>
</dbReference>
<evidence type="ECO:0000256" key="1">
    <source>
        <dbReference type="SAM" id="Phobius"/>
    </source>
</evidence>
<feature type="transmembrane region" description="Helical" evidence="1">
    <location>
        <begin position="191"/>
        <end position="210"/>
    </location>
</feature>
<dbReference type="SUPFAM" id="SSF54236">
    <property type="entry name" value="Ubiquitin-like"/>
    <property type="match status" value="1"/>
</dbReference>
<dbReference type="GO" id="GO:0005689">
    <property type="term" value="C:U12-type spliceosomal complex"/>
    <property type="evidence" value="ECO:0007669"/>
    <property type="project" value="TreeGrafter"/>
</dbReference>
<dbReference type="InterPro" id="IPR039690">
    <property type="entry name" value="SNRNP25"/>
</dbReference>
<keyword evidence="1" id="KW-0472">Membrane</keyword>